<proteinExistence type="inferred from homology"/>
<sequence length="329" mass="35139">MTARHLTPTLLLLPVGALILAGCAQGSAQSPQEQQNPDAIEVVATTNVYRDIAQRIGADRVQATEIISSPAQDPHSYEPTARDKLTISKAEVVLANGGGYDAFMDQLISSMPSEQVAQQIHAVDTSPEAVEASAEAGHDEQGEHEHEHGGHEGHQHAGYNEHVWFDLDSMQALGERLASEFGKLDPQHAEQFQSNAEQFSTELQELKDRAAAAGLDGKSFAMTEPVPFYLLKDAGMHDATPQGLSEAVEAGGDIPPQTLKKMNDALADGQIDLLAYNIQTEGHDSVAIRSTAEAHSVPVVDFAETMGPDEDYVGWMGAQVDDLAAAAGK</sequence>
<dbReference type="PANTHER" id="PTHR42953">
    <property type="entry name" value="HIGH-AFFINITY ZINC UPTAKE SYSTEM PROTEIN ZNUA-RELATED"/>
    <property type="match status" value="1"/>
</dbReference>
<dbReference type="GO" id="GO:0046872">
    <property type="term" value="F:metal ion binding"/>
    <property type="evidence" value="ECO:0007669"/>
    <property type="project" value="InterPro"/>
</dbReference>
<dbReference type="EMBL" id="CP034412">
    <property type="protein sequence ID" value="QCY48037.1"/>
    <property type="molecule type" value="Genomic_DNA"/>
</dbReference>
<keyword evidence="7" id="KW-1185">Reference proteome</keyword>
<dbReference type="PROSITE" id="PS51257">
    <property type="entry name" value="PROKAR_LIPOPROTEIN"/>
    <property type="match status" value="1"/>
</dbReference>
<dbReference type="GO" id="GO:0007155">
    <property type="term" value="P:cell adhesion"/>
    <property type="evidence" value="ECO:0007669"/>
    <property type="project" value="InterPro"/>
</dbReference>
<dbReference type="AlphaFoldDB" id="A0A5B7WVW0"/>
<feature type="region of interest" description="Disordered" evidence="4">
    <location>
        <begin position="126"/>
        <end position="156"/>
    </location>
</feature>
<evidence type="ECO:0000256" key="2">
    <source>
        <dbReference type="ARBA" id="ARBA00022729"/>
    </source>
</evidence>
<feature type="signal peptide" evidence="5">
    <location>
        <begin position="1"/>
        <end position="28"/>
    </location>
</feature>
<dbReference type="GO" id="GO:0030001">
    <property type="term" value="P:metal ion transport"/>
    <property type="evidence" value="ECO:0007669"/>
    <property type="project" value="InterPro"/>
</dbReference>
<dbReference type="Pfam" id="PF01297">
    <property type="entry name" value="ZnuA"/>
    <property type="match status" value="1"/>
</dbReference>
<gene>
    <name evidence="6" type="ORF">GcLGCM259_2330</name>
</gene>
<comment type="similarity">
    <text evidence="3">Belongs to the bacterial solute-binding protein 9 family.</text>
</comment>
<dbReference type="InterPro" id="IPR006127">
    <property type="entry name" value="ZnuA-like"/>
</dbReference>
<evidence type="ECO:0000256" key="3">
    <source>
        <dbReference type="RuleBase" id="RU003512"/>
    </source>
</evidence>
<feature type="chain" id="PRO_5038774535" evidence="5">
    <location>
        <begin position="29"/>
        <end position="329"/>
    </location>
</feature>
<evidence type="ECO:0000256" key="4">
    <source>
        <dbReference type="SAM" id="MobiDB-lite"/>
    </source>
</evidence>
<dbReference type="InterPro" id="IPR006128">
    <property type="entry name" value="Lipoprotein_PsaA-like"/>
</dbReference>
<dbReference type="InterPro" id="IPR050492">
    <property type="entry name" value="Bact_metal-bind_prot9"/>
</dbReference>
<evidence type="ECO:0000313" key="7">
    <source>
        <dbReference type="Proteomes" id="UP000307000"/>
    </source>
</evidence>
<accession>A0A5B7WVW0</accession>
<protein>
    <submittedName>
        <fullName evidence="6">ABC transporter substrate-binding protein</fullName>
    </submittedName>
</protein>
<reference evidence="6 7" key="1">
    <citation type="submission" date="2018-12" db="EMBL/GenBank/DDBJ databases">
        <title>Complete Genome Sequence of Glutamicibacter creatinolyticus strain LGCM259,isolated from an abscess of a 12-year-old mare in Italy.</title>
        <authorList>
            <person name="Santos R.G."/>
            <person name="Silva A.L."/>
            <person name="Seyffert N."/>
            <person name="Castro T.L.P."/>
            <person name="Attili A.R."/>
            <person name="Rifici C."/>
            <person name="Mazzullo G."/>
            <person name="Brenig B."/>
            <person name="Venanzi F."/>
            <person name="Azevedo V."/>
        </authorList>
    </citation>
    <scope>NUCLEOTIDE SEQUENCE [LARGE SCALE GENOMIC DNA]</scope>
    <source>
        <strain evidence="6 7">LGCM 259</strain>
    </source>
</reference>
<organism evidence="6 7">
    <name type="scientific">Glutamicibacter creatinolyticus</name>
    <dbReference type="NCBI Taxonomy" id="162496"/>
    <lineage>
        <taxon>Bacteria</taxon>
        <taxon>Bacillati</taxon>
        <taxon>Actinomycetota</taxon>
        <taxon>Actinomycetes</taxon>
        <taxon>Micrococcales</taxon>
        <taxon>Micrococcaceae</taxon>
        <taxon>Glutamicibacter</taxon>
    </lineage>
</organism>
<name>A0A5B7WVW0_9MICC</name>
<evidence type="ECO:0000256" key="5">
    <source>
        <dbReference type="SAM" id="SignalP"/>
    </source>
</evidence>
<feature type="compositionally biased region" description="Basic and acidic residues" evidence="4">
    <location>
        <begin position="136"/>
        <end position="155"/>
    </location>
</feature>
<keyword evidence="2 5" id="KW-0732">Signal</keyword>
<evidence type="ECO:0000256" key="1">
    <source>
        <dbReference type="ARBA" id="ARBA00022448"/>
    </source>
</evidence>
<dbReference type="PRINTS" id="PR00690">
    <property type="entry name" value="ADHESNFAMILY"/>
</dbReference>
<dbReference type="KEGG" id="gcr:GcLGCM259_2330"/>
<keyword evidence="1 3" id="KW-0813">Transport</keyword>
<dbReference type="Proteomes" id="UP000307000">
    <property type="component" value="Chromosome"/>
</dbReference>
<dbReference type="Gene3D" id="3.40.50.1980">
    <property type="entry name" value="Nitrogenase molybdenum iron protein domain"/>
    <property type="match status" value="1"/>
</dbReference>
<dbReference type="RefSeq" id="WP_175419416.1">
    <property type="nucleotide sequence ID" value="NZ_CP034412.1"/>
</dbReference>
<dbReference type="SUPFAM" id="SSF53807">
    <property type="entry name" value="Helical backbone' metal receptor"/>
    <property type="match status" value="1"/>
</dbReference>
<evidence type="ECO:0000313" key="6">
    <source>
        <dbReference type="EMBL" id="QCY48037.1"/>
    </source>
</evidence>